<name>A0A9D5M216_9FIRM</name>
<feature type="compositionally biased region" description="Low complexity" evidence="2">
    <location>
        <begin position="331"/>
        <end position="340"/>
    </location>
</feature>
<feature type="compositionally biased region" description="Gly residues" evidence="2">
    <location>
        <begin position="341"/>
        <end position="352"/>
    </location>
</feature>
<gene>
    <name evidence="5" type="ORF">INF28_01555</name>
</gene>
<comment type="caution">
    <text evidence="5">The sequence shown here is derived from an EMBL/GenBank/DDBJ whole genome shotgun (WGS) entry which is preliminary data.</text>
</comment>
<evidence type="ECO:0000259" key="4">
    <source>
        <dbReference type="PROSITE" id="PS51272"/>
    </source>
</evidence>
<keyword evidence="6" id="KW-1185">Reference proteome</keyword>
<protein>
    <submittedName>
        <fullName evidence="5">S-layer homology domain-containing protein</fullName>
    </submittedName>
</protein>
<sequence>MQKRTKAILCAACSAVMLFSTGYAAEYGAAFDQESGRITISSSLEETGFGTFLYIFQGKIEKTEKISDKLSKDTLLYAGGLTQAFALPSDAPDGVYTVVFCAKTIPSDGDRLVYVLKADLQTQQAGLKAVLQAASAQEMLSALQENNEKAFILELDGAEEKAQLLYDVVKEMGLDTKVDPVFSDLEEAYALADVLSSMQSVSEEELAEIFLANKQILGLNDDIEKYARETAEALVAAREDGLVLDSLAGAKQAAREQLALTVLNHAGNSEIFPTIEKYNDIFQVTYSAHKGSVSEYDVAKLIAGTVFTDVAEVEKVVNNAIEQVYQKQQSGSTSVVRPSGGSSGGGGFGGGSSGSGMGYDAPSLIEKEEVIGDLGQNTGFSDISGYDWAKDAIAYLAANNIMVGDSSGLFRPGDSVTREELVKVIVMAIGKGKLETADLDFEDVQDEWYKTYIETAYKNGIIKGLTETRFGVGEAVTREDACVMLVRAAEAYYKTFHKEQTLVDIQDFDTVSDYARVSVDTLARAQIISGFEDGTFRPQQNITRAEIAKVIYGCLKNIEA</sequence>
<feature type="signal peptide" evidence="3">
    <location>
        <begin position="1"/>
        <end position="24"/>
    </location>
</feature>
<proteinExistence type="predicted"/>
<dbReference type="AlphaFoldDB" id="A0A9D5M216"/>
<feature type="region of interest" description="Disordered" evidence="2">
    <location>
        <begin position="331"/>
        <end position="352"/>
    </location>
</feature>
<feature type="domain" description="SLH" evidence="4">
    <location>
        <begin position="440"/>
        <end position="499"/>
    </location>
</feature>
<reference evidence="5" key="1">
    <citation type="submission" date="2020-10" db="EMBL/GenBank/DDBJ databases">
        <title>ChiBAC.</title>
        <authorList>
            <person name="Zenner C."/>
            <person name="Hitch T.C.A."/>
            <person name="Clavel T."/>
        </authorList>
    </citation>
    <scope>NUCLEOTIDE SEQUENCE</scope>
    <source>
        <strain evidence="5">DSM 107454</strain>
    </source>
</reference>
<feature type="chain" id="PRO_5038615755" evidence="3">
    <location>
        <begin position="25"/>
        <end position="560"/>
    </location>
</feature>
<evidence type="ECO:0000256" key="2">
    <source>
        <dbReference type="SAM" id="MobiDB-lite"/>
    </source>
</evidence>
<dbReference type="Proteomes" id="UP000806542">
    <property type="component" value="Unassembled WGS sequence"/>
</dbReference>
<dbReference type="InterPro" id="IPR051465">
    <property type="entry name" value="Cell_Envelope_Struct_Comp"/>
</dbReference>
<accession>A0A9D5M216</accession>
<keyword evidence="3" id="KW-0732">Signal</keyword>
<dbReference type="Pfam" id="PF00395">
    <property type="entry name" value="SLH"/>
    <property type="match status" value="3"/>
</dbReference>
<feature type="domain" description="SLH" evidence="4">
    <location>
        <begin position="502"/>
        <end position="560"/>
    </location>
</feature>
<evidence type="ECO:0000313" key="6">
    <source>
        <dbReference type="Proteomes" id="UP000806542"/>
    </source>
</evidence>
<evidence type="ECO:0000313" key="5">
    <source>
        <dbReference type="EMBL" id="MBE5039155.1"/>
    </source>
</evidence>
<dbReference type="PROSITE" id="PS51272">
    <property type="entry name" value="SLH"/>
    <property type="match status" value="3"/>
</dbReference>
<dbReference type="RefSeq" id="WP_226391718.1">
    <property type="nucleotide sequence ID" value="NZ_JADCKB010000002.1"/>
</dbReference>
<evidence type="ECO:0000256" key="1">
    <source>
        <dbReference type="ARBA" id="ARBA00022737"/>
    </source>
</evidence>
<evidence type="ECO:0000256" key="3">
    <source>
        <dbReference type="SAM" id="SignalP"/>
    </source>
</evidence>
<organism evidence="5 6">
    <name type="scientific">Ructibacterium gallinarum</name>
    <dbReference type="NCBI Taxonomy" id="2779355"/>
    <lineage>
        <taxon>Bacteria</taxon>
        <taxon>Bacillati</taxon>
        <taxon>Bacillota</taxon>
        <taxon>Clostridia</taxon>
        <taxon>Eubacteriales</taxon>
        <taxon>Oscillospiraceae</taxon>
        <taxon>Ructibacterium</taxon>
    </lineage>
</organism>
<dbReference type="InterPro" id="IPR001119">
    <property type="entry name" value="SLH_dom"/>
</dbReference>
<dbReference type="PANTHER" id="PTHR43308">
    <property type="entry name" value="OUTER MEMBRANE PROTEIN ALPHA-RELATED"/>
    <property type="match status" value="1"/>
</dbReference>
<feature type="domain" description="SLH" evidence="4">
    <location>
        <begin position="376"/>
        <end position="439"/>
    </location>
</feature>
<keyword evidence="1" id="KW-0677">Repeat</keyword>
<dbReference type="EMBL" id="JADCKB010000002">
    <property type="protein sequence ID" value="MBE5039155.1"/>
    <property type="molecule type" value="Genomic_DNA"/>
</dbReference>